<keyword evidence="3 8" id="KW-0813">Transport</keyword>
<gene>
    <name evidence="8 9" type="primary">corA</name>
    <name evidence="9" type="ORF">VPK24_15460</name>
</gene>
<comment type="subcellular location">
    <subcellularLocation>
        <location evidence="1">Cell membrane</location>
        <topology evidence="1">Multi-pass membrane protein</topology>
    </subcellularLocation>
    <subcellularLocation>
        <location evidence="8">Membrane</location>
        <topology evidence="8">Multi-pass membrane protein</topology>
    </subcellularLocation>
</comment>
<evidence type="ECO:0000313" key="9">
    <source>
        <dbReference type="EMBL" id="MFG3819039.1"/>
    </source>
</evidence>
<dbReference type="Gene3D" id="1.20.58.340">
    <property type="entry name" value="Magnesium transport protein CorA, transmembrane region"/>
    <property type="match status" value="2"/>
</dbReference>
<dbReference type="InterPro" id="IPR002523">
    <property type="entry name" value="MgTranspt_CorA/ZnTranspt_ZntB"/>
</dbReference>
<keyword evidence="10" id="KW-1185">Reference proteome</keyword>
<dbReference type="Proteomes" id="UP001604335">
    <property type="component" value="Unassembled WGS sequence"/>
</dbReference>
<organism evidence="9 10">
    <name type="scientific">Limnothrix redekei LRLZ20PSL1</name>
    <dbReference type="NCBI Taxonomy" id="3112953"/>
    <lineage>
        <taxon>Bacteria</taxon>
        <taxon>Bacillati</taxon>
        <taxon>Cyanobacteriota</taxon>
        <taxon>Cyanophyceae</taxon>
        <taxon>Pseudanabaenales</taxon>
        <taxon>Pseudanabaenaceae</taxon>
        <taxon>Limnothrix</taxon>
    </lineage>
</organism>
<dbReference type="InterPro" id="IPR004488">
    <property type="entry name" value="Mg/Co-transport_prot_CorA"/>
</dbReference>
<evidence type="ECO:0000256" key="3">
    <source>
        <dbReference type="ARBA" id="ARBA00022448"/>
    </source>
</evidence>
<dbReference type="Pfam" id="PF01544">
    <property type="entry name" value="CorA"/>
    <property type="match status" value="1"/>
</dbReference>
<evidence type="ECO:0000256" key="1">
    <source>
        <dbReference type="ARBA" id="ARBA00004651"/>
    </source>
</evidence>
<sequence>MGVQTRSKFPMPFQAIPRRLKLWRGQQRSKLFSIPTKIVSPVAFPWTQDGAEDFFAEEPGSAPGTLRIDPDAAPSELIAIDYSRTHWNRQLLAAPTDCEPLLDSGSVTWLDVQGLGSEDVLRQLGQVFRLHALTLEDIANVPQRPKVEFEDDRILVLVHMLSPRGKGGGYFTEQVSLLLGGNYVVTVQEESEHDALEPVRERLRTDRGIIRRMGSDYLLCALLDAIVDGCYPAMDYYAQEIERLECAILFEPDRKLMREIYMIERDLLTLRRWMAPQTHAIALLMREQHPLISQDVRAYLQECYEHATDVLDVVTLYQELTVNLMNLYMSAVSNRMNEIMKVLTIVSAIFIPLTFLAGIYGMNFNTETSPWNMPELNWRYGYLICWLVMIVIACGLVLYFWRRGWFKNSF</sequence>
<dbReference type="PANTHER" id="PTHR46494:SF1">
    <property type="entry name" value="CORA FAMILY METAL ION TRANSPORTER (EUROFUNG)"/>
    <property type="match status" value="1"/>
</dbReference>
<evidence type="ECO:0000256" key="7">
    <source>
        <dbReference type="ARBA" id="ARBA00023136"/>
    </source>
</evidence>
<dbReference type="CDD" id="cd12828">
    <property type="entry name" value="TmCorA-like_1"/>
    <property type="match status" value="1"/>
</dbReference>
<evidence type="ECO:0000256" key="2">
    <source>
        <dbReference type="ARBA" id="ARBA00009765"/>
    </source>
</evidence>
<dbReference type="RefSeq" id="WP_393014713.1">
    <property type="nucleotide sequence ID" value="NZ_JAZAQF010000086.1"/>
</dbReference>
<evidence type="ECO:0000256" key="5">
    <source>
        <dbReference type="ARBA" id="ARBA00022692"/>
    </source>
</evidence>
<dbReference type="InterPro" id="IPR045861">
    <property type="entry name" value="CorA_cytoplasmic_dom"/>
</dbReference>
<keyword evidence="5 8" id="KW-0812">Transmembrane</keyword>
<dbReference type="Gene3D" id="3.30.460.20">
    <property type="entry name" value="CorA soluble domain-like"/>
    <property type="match status" value="1"/>
</dbReference>
<name>A0ABW7CFK9_9CYAN</name>
<evidence type="ECO:0000256" key="6">
    <source>
        <dbReference type="ARBA" id="ARBA00022989"/>
    </source>
</evidence>
<reference evidence="10" key="1">
    <citation type="journal article" date="2024" name="Algal Res.">
        <title>Biochemical, toxicological and genomic investigation of a high-biomass producing Limnothrix strain isolated from Italian shallow drinking water reservoir.</title>
        <authorList>
            <person name="Simonazzi M."/>
            <person name="Shishido T.K."/>
            <person name="Delbaje E."/>
            <person name="Wahlsten M."/>
            <person name="Fewer D.P."/>
            <person name="Sivonen K."/>
            <person name="Pezzolesi L."/>
            <person name="Pistocchi R."/>
        </authorList>
    </citation>
    <scope>NUCLEOTIDE SEQUENCE [LARGE SCALE GENOMIC DNA]</scope>
    <source>
        <strain evidence="10">LRLZ20PSL1</strain>
    </source>
</reference>
<evidence type="ECO:0000313" key="10">
    <source>
        <dbReference type="Proteomes" id="UP001604335"/>
    </source>
</evidence>
<keyword evidence="8" id="KW-0406">Ion transport</keyword>
<comment type="caution">
    <text evidence="9">The sequence shown here is derived from an EMBL/GenBank/DDBJ whole genome shotgun (WGS) entry which is preliminary data.</text>
</comment>
<evidence type="ECO:0000256" key="8">
    <source>
        <dbReference type="RuleBase" id="RU362010"/>
    </source>
</evidence>
<comment type="function">
    <text evidence="8">Mediates influx of magnesium ions.</text>
</comment>
<accession>A0ABW7CFK9</accession>
<proteinExistence type="inferred from homology"/>
<feature type="transmembrane region" description="Helical" evidence="8">
    <location>
        <begin position="339"/>
        <end position="360"/>
    </location>
</feature>
<comment type="similarity">
    <text evidence="2 8">Belongs to the CorA metal ion transporter (MIT) (TC 1.A.35) family.</text>
</comment>
<dbReference type="PANTHER" id="PTHR46494">
    <property type="entry name" value="CORA FAMILY METAL ION TRANSPORTER (EUROFUNG)"/>
    <property type="match status" value="1"/>
</dbReference>
<dbReference type="EMBL" id="JAZAQF010000086">
    <property type="protein sequence ID" value="MFG3819039.1"/>
    <property type="molecule type" value="Genomic_DNA"/>
</dbReference>
<keyword evidence="4 8" id="KW-1003">Cell membrane</keyword>
<evidence type="ECO:0000256" key="4">
    <source>
        <dbReference type="ARBA" id="ARBA00022475"/>
    </source>
</evidence>
<protein>
    <recommendedName>
        <fullName evidence="8">Magnesium transport protein CorA</fullName>
    </recommendedName>
</protein>
<dbReference type="SUPFAM" id="SSF143865">
    <property type="entry name" value="CorA soluble domain-like"/>
    <property type="match status" value="1"/>
</dbReference>
<keyword evidence="8" id="KW-0460">Magnesium</keyword>
<keyword evidence="6 8" id="KW-1133">Transmembrane helix</keyword>
<feature type="transmembrane region" description="Helical" evidence="8">
    <location>
        <begin position="380"/>
        <end position="401"/>
    </location>
</feature>
<dbReference type="InterPro" id="IPR045863">
    <property type="entry name" value="CorA_TM1_TM2"/>
</dbReference>
<dbReference type="SUPFAM" id="SSF144083">
    <property type="entry name" value="Magnesium transport protein CorA, transmembrane region"/>
    <property type="match status" value="1"/>
</dbReference>
<dbReference type="NCBIfam" id="TIGR00383">
    <property type="entry name" value="corA"/>
    <property type="match status" value="1"/>
</dbReference>
<keyword evidence="7 8" id="KW-0472">Membrane</keyword>